<sequence>MVIRLGSAKIRRKARHRGIDYSYLFMRPDGRQPSEIARLVEAGVIRPVIDQAFPFTEAPAALDRSASGRA</sequence>
<evidence type="ECO:0000313" key="2">
    <source>
        <dbReference type="Proteomes" id="UP001595828"/>
    </source>
</evidence>
<protein>
    <submittedName>
        <fullName evidence="1">Zinc-binding dehydrogenase</fullName>
    </submittedName>
</protein>
<name>A0ABV8RSP6_9SPHN</name>
<keyword evidence="2" id="KW-1185">Reference proteome</keyword>
<comment type="caution">
    <text evidence="1">The sequence shown here is derived from an EMBL/GenBank/DDBJ whole genome shotgun (WGS) entry which is preliminary data.</text>
</comment>
<dbReference type="EMBL" id="JBHSDR010000006">
    <property type="protein sequence ID" value="MFC4296177.1"/>
    <property type="molecule type" value="Genomic_DNA"/>
</dbReference>
<organism evidence="1 2">
    <name type="scientific">Novosphingobium tardum</name>
    <dbReference type="NCBI Taxonomy" id="1538021"/>
    <lineage>
        <taxon>Bacteria</taxon>
        <taxon>Pseudomonadati</taxon>
        <taxon>Pseudomonadota</taxon>
        <taxon>Alphaproteobacteria</taxon>
        <taxon>Sphingomonadales</taxon>
        <taxon>Sphingomonadaceae</taxon>
        <taxon>Novosphingobium</taxon>
    </lineage>
</organism>
<dbReference type="Proteomes" id="UP001595828">
    <property type="component" value="Unassembled WGS sequence"/>
</dbReference>
<dbReference type="Pfam" id="PF13602">
    <property type="entry name" value="ADH_zinc_N_2"/>
    <property type="match status" value="1"/>
</dbReference>
<proteinExistence type="predicted"/>
<dbReference type="RefSeq" id="WP_379539626.1">
    <property type="nucleotide sequence ID" value="NZ_JBHSDR010000006.1"/>
</dbReference>
<dbReference type="Gene3D" id="3.40.50.720">
    <property type="entry name" value="NAD(P)-binding Rossmann-like Domain"/>
    <property type="match status" value="1"/>
</dbReference>
<gene>
    <name evidence="1" type="ORF">ACFO0A_14040</name>
</gene>
<evidence type="ECO:0000313" key="1">
    <source>
        <dbReference type="EMBL" id="MFC4296177.1"/>
    </source>
</evidence>
<reference evidence="2" key="1">
    <citation type="journal article" date="2019" name="Int. J. Syst. Evol. Microbiol.">
        <title>The Global Catalogue of Microorganisms (GCM) 10K type strain sequencing project: providing services to taxonomists for standard genome sequencing and annotation.</title>
        <authorList>
            <consortium name="The Broad Institute Genomics Platform"/>
            <consortium name="The Broad Institute Genome Sequencing Center for Infectious Disease"/>
            <person name="Wu L."/>
            <person name="Ma J."/>
        </authorList>
    </citation>
    <scope>NUCLEOTIDE SEQUENCE [LARGE SCALE GENOMIC DNA]</scope>
    <source>
        <strain evidence="2">CGMCC 1.12989</strain>
    </source>
</reference>
<accession>A0ABV8RSP6</accession>
<dbReference type="Gene3D" id="3.90.180.10">
    <property type="entry name" value="Medium-chain alcohol dehydrogenases, catalytic domain"/>
    <property type="match status" value="1"/>
</dbReference>